<dbReference type="InterPro" id="IPR007110">
    <property type="entry name" value="Ig-like_dom"/>
</dbReference>
<dbReference type="GO" id="GO:0016020">
    <property type="term" value="C:membrane"/>
    <property type="evidence" value="ECO:0007669"/>
    <property type="project" value="UniProtKB-SubCell"/>
</dbReference>
<keyword evidence="3 10" id="KW-0732">Signal</keyword>
<dbReference type="Proteomes" id="UP000694402">
    <property type="component" value="Unassembled WGS sequence"/>
</dbReference>
<sequence>MTRICRMEHLSLLLLFLSMGVSHARVVSVSPGPLLRVEGQPVSLRCDVTDYEGPREQDFDWTMQQAEAGSIQVISTFDPKYSDLSLSDRVASGDLSVVRLGDSVVELRIQEVRSSDSATYLCSTPSTDSVFSGNYDAGVTLKVIANTLKVAPEAPEPVVPEGGDITLSCNVTRHFTDPTYLSVTWSLRRPGIPLVDILTVGPDGDVVTGSGSAQRYADGGLRLAIRRDGAFGLVVAGVTQADAGMYVCTGREWIHEEGGQWKNIVEKAVEMGAVAVTPTARSLSVVAMSNTTLNMDDTLTLTCLVSAGNLASLALEVTWLVDGRTAVSLGRDGVVSNGSPSVGLERTGPGEFRLVVRGVRGSDKGMYSCRVRAWVGGGGRWYQAAEKTSNPVQVLVTQIKPNFAVTLTPSSTPQVTGDPTELACHVTNITHFLAGGRLGVTWEYTPLPGPPGDRLTTAQTSLPIGSLDAHGNLKSGTLYRDRLESGAIVLTRVEPDTFKLRFLRTQDVDMGAYACSVTAWTPSRQGGMEEAAEFLTPPLTVRWEPKRPSLTAVAQRVREAVAGGATFEMSCTVSHVHLQDPGYSVLVQTQDSVDSATRTVLSLSPDSVLQHGGATDPNRRDSLVLTKTGPAEFRFHLAGVQQTDRGFYRCDITAWTKQPGQAWTKAVSAKSNKVQINFQETGPLFAVAIRSDTTTLYPWETAKMVCALSVSGASPKSDDLSYEVRWYLTRLRGGNKGTLLASVDRFGLVKKEARNASSDVSLERTDTHTYALNIHATQDSDSGEYHCQATPWYLSASTGAWTHGAELTSTRVFLTVRFPMWDSLKLPLLYGSVASVSVGLFSLLLGFICAHCCCRNTTHTPRSRNKLMDLEMD</sequence>
<dbReference type="SMART" id="SM00408">
    <property type="entry name" value="IGc2"/>
    <property type="match status" value="3"/>
</dbReference>
<feature type="domain" description="Ig-like" evidence="11">
    <location>
        <begin position="278"/>
        <end position="371"/>
    </location>
</feature>
<reference evidence="12" key="1">
    <citation type="submission" date="2025-08" db="UniProtKB">
        <authorList>
            <consortium name="Ensembl"/>
        </authorList>
    </citation>
    <scope>IDENTIFICATION</scope>
</reference>
<evidence type="ECO:0000313" key="12">
    <source>
        <dbReference type="Ensembl" id="ENSOTSP00005010532.2"/>
    </source>
</evidence>
<proteinExistence type="predicted"/>
<organism evidence="12 13">
    <name type="scientific">Oncorhynchus tshawytscha</name>
    <name type="common">Chinook salmon</name>
    <name type="synonym">Salmo tshawytscha</name>
    <dbReference type="NCBI Taxonomy" id="74940"/>
    <lineage>
        <taxon>Eukaryota</taxon>
        <taxon>Metazoa</taxon>
        <taxon>Chordata</taxon>
        <taxon>Craniata</taxon>
        <taxon>Vertebrata</taxon>
        <taxon>Euteleostomi</taxon>
        <taxon>Actinopterygii</taxon>
        <taxon>Neopterygii</taxon>
        <taxon>Teleostei</taxon>
        <taxon>Protacanthopterygii</taxon>
        <taxon>Salmoniformes</taxon>
        <taxon>Salmonidae</taxon>
        <taxon>Salmoninae</taxon>
        <taxon>Oncorhynchus</taxon>
    </lineage>
</organism>
<feature type="transmembrane region" description="Helical" evidence="9">
    <location>
        <begin position="828"/>
        <end position="854"/>
    </location>
</feature>
<feature type="domain" description="Ig-like" evidence="11">
    <location>
        <begin position="152"/>
        <end position="249"/>
    </location>
</feature>
<dbReference type="Ensembl" id="ENSOTST00005011625.2">
    <property type="protein sequence ID" value="ENSOTSP00005010532.2"/>
    <property type="gene ID" value="ENSOTSG00005024128.2"/>
</dbReference>
<feature type="domain" description="Ig-like" evidence="11">
    <location>
        <begin position="401"/>
        <end position="535"/>
    </location>
</feature>
<evidence type="ECO:0000256" key="7">
    <source>
        <dbReference type="ARBA" id="ARBA00023157"/>
    </source>
</evidence>
<evidence type="ECO:0000256" key="9">
    <source>
        <dbReference type="SAM" id="Phobius"/>
    </source>
</evidence>
<evidence type="ECO:0000259" key="11">
    <source>
        <dbReference type="PROSITE" id="PS50835"/>
    </source>
</evidence>
<keyword evidence="4" id="KW-0677">Repeat</keyword>
<protein>
    <recommendedName>
        <fullName evidence="11">Ig-like domain-containing protein</fullName>
    </recommendedName>
</protein>
<keyword evidence="13" id="KW-1185">Reference proteome</keyword>
<keyword evidence="8" id="KW-0393">Immunoglobulin domain</keyword>
<accession>A0A8C8CMY9</accession>
<evidence type="ECO:0000256" key="6">
    <source>
        <dbReference type="ARBA" id="ARBA00023136"/>
    </source>
</evidence>
<evidence type="ECO:0000256" key="1">
    <source>
        <dbReference type="ARBA" id="ARBA00004167"/>
    </source>
</evidence>
<evidence type="ECO:0000256" key="2">
    <source>
        <dbReference type="ARBA" id="ARBA00022692"/>
    </source>
</evidence>
<evidence type="ECO:0000256" key="4">
    <source>
        <dbReference type="ARBA" id="ARBA00022737"/>
    </source>
</evidence>
<feature type="chain" id="PRO_5044203609" description="Ig-like domain-containing protein" evidence="10">
    <location>
        <begin position="25"/>
        <end position="873"/>
    </location>
</feature>
<keyword evidence="7" id="KW-1015">Disulfide bond</keyword>
<evidence type="ECO:0000313" key="13">
    <source>
        <dbReference type="Proteomes" id="UP000694402"/>
    </source>
</evidence>
<name>A0A8C8CMY9_ONCTS</name>
<evidence type="ECO:0000256" key="10">
    <source>
        <dbReference type="SAM" id="SignalP"/>
    </source>
</evidence>
<dbReference type="InterPro" id="IPR003599">
    <property type="entry name" value="Ig_sub"/>
</dbReference>
<dbReference type="FunFam" id="2.60.40.10:FF:000191">
    <property type="entry name" value="Immunoglobulin superfamily member 3"/>
    <property type="match status" value="1"/>
</dbReference>
<feature type="domain" description="Ig-like" evidence="11">
    <location>
        <begin position="683"/>
        <end position="808"/>
    </location>
</feature>
<dbReference type="GeneID" id="112267672"/>
<keyword evidence="5 9" id="KW-1133">Transmembrane helix</keyword>
<gene>
    <name evidence="12" type="primary">LOC112267672</name>
</gene>
<dbReference type="KEGG" id="otw:112267672"/>
<feature type="domain" description="Ig-like" evidence="11">
    <location>
        <begin position="548"/>
        <end position="668"/>
    </location>
</feature>
<comment type="subcellular location">
    <subcellularLocation>
        <location evidence="1">Membrane</location>
        <topology evidence="1">Single-pass membrane protein</topology>
    </subcellularLocation>
</comment>
<dbReference type="GeneTree" id="ENSGT00940000158367"/>
<dbReference type="PROSITE" id="PS50835">
    <property type="entry name" value="IG_LIKE"/>
    <property type="match status" value="6"/>
</dbReference>
<dbReference type="SMART" id="SM00409">
    <property type="entry name" value="IG"/>
    <property type="match status" value="6"/>
</dbReference>
<dbReference type="SMART" id="SM00406">
    <property type="entry name" value="IGv"/>
    <property type="match status" value="4"/>
</dbReference>
<dbReference type="AlphaFoldDB" id="A0A8C8CMY9"/>
<keyword evidence="6 9" id="KW-0472">Membrane</keyword>
<dbReference type="InterPro" id="IPR051102">
    <property type="entry name" value="IgSF_V-set/TM_domain"/>
</dbReference>
<keyword evidence="2 9" id="KW-0812">Transmembrane</keyword>
<dbReference type="FunFam" id="2.60.40.10:FF:002026">
    <property type="entry name" value="Prostaglandin F2 receptor inhibitor"/>
    <property type="match status" value="1"/>
</dbReference>
<reference evidence="12" key="2">
    <citation type="submission" date="2025-09" db="UniProtKB">
        <authorList>
            <consortium name="Ensembl"/>
        </authorList>
    </citation>
    <scope>IDENTIFICATION</scope>
</reference>
<evidence type="ECO:0000256" key="5">
    <source>
        <dbReference type="ARBA" id="ARBA00022989"/>
    </source>
</evidence>
<dbReference type="Pfam" id="PF07686">
    <property type="entry name" value="V-set"/>
    <property type="match status" value="1"/>
</dbReference>
<dbReference type="InterPro" id="IPR003598">
    <property type="entry name" value="Ig_sub2"/>
</dbReference>
<dbReference type="PANTHER" id="PTHR12207:SF3">
    <property type="entry name" value="PROSTAGLANDIN F2 RECEPTOR NEGATIVE REGULATOR"/>
    <property type="match status" value="1"/>
</dbReference>
<feature type="signal peptide" evidence="10">
    <location>
        <begin position="1"/>
        <end position="24"/>
    </location>
</feature>
<feature type="domain" description="Ig-like" evidence="11">
    <location>
        <begin position="24"/>
        <end position="132"/>
    </location>
</feature>
<evidence type="ECO:0000256" key="3">
    <source>
        <dbReference type="ARBA" id="ARBA00022729"/>
    </source>
</evidence>
<dbReference type="RefSeq" id="XP_042152721.1">
    <property type="nucleotide sequence ID" value="XM_042296787.1"/>
</dbReference>
<dbReference type="PANTHER" id="PTHR12207">
    <property type="entry name" value="V-SET AND TRANSMEMBRANE DOMAIN-CONTAINING PROTEIN"/>
    <property type="match status" value="1"/>
</dbReference>
<dbReference type="InterPro" id="IPR013106">
    <property type="entry name" value="Ig_V-set"/>
</dbReference>
<evidence type="ECO:0000256" key="8">
    <source>
        <dbReference type="ARBA" id="ARBA00023319"/>
    </source>
</evidence>